<evidence type="ECO:0000256" key="2">
    <source>
        <dbReference type="ARBA" id="ARBA00022692"/>
    </source>
</evidence>
<organism evidence="7 8">
    <name type="scientific">Vagococcus carniphilus</name>
    <dbReference type="NCBI Taxonomy" id="218144"/>
    <lineage>
        <taxon>Bacteria</taxon>
        <taxon>Bacillati</taxon>
        <taxon>Bacillota</taxon>
        <taxon>Bacilli</taxon>
        <taxon>Lactobacillales</taxon>
        <taxon>Enterococcaceae</taxon>
        <taxon>Vagococcus</taxon>
    </lineage>
</organism>
<dbReference type="OrthoDB" id="9788252at2"/>
<evidence type="ECO:0000256" key="5">
    <source>
        <dbReference type="SAM" id="Phobius"/>
    </source>
</evidence>
<dbReference type="AlphaFoldDB" id="A0A430B668"/>
<dbReference type="Pfam" id="PF01061">
    <property type="entry name" value="ABC2_membrane"/>
    <property type="match status" value="1"/>
</dbReference>
<sequence>METMKTHGNKSIIKELFALIKWSLLRHKSLLPVFTLTQAFLSVAIVYGLALLIPDVDKETAVYLSSGATTLGIIAVGCVLAAQIISTAKQDGIVSYQRTLPVSRINILIADFLIWGMASLPGVFMSFLAAYFRFGVKINFSIEAIIILILIQLCMISIGFVLAYWLSPNVVGLATQIIMIGGLLFSPITYPTERLPSGLVSFFEFLPFVPSSNLIRAMFYGQGTVNVSNILIICFWLILTTSLSLTSLSRRD</sequence>
<evidence type="ECO:0000313" key="8">
    <source>
        <dbReference type="Proteomes" id="UP000288028"/>
    </source>
</evidence>
<evidence type="ECO:0000256" key="1">
    <source>
        <dbReference type="ARBA" id="ARBA00004141"/>
    </source>
</evidence>
<feature type="transmembrane region" description="Helical" evidence="5">
    <location>
        <begin position="105"/>
        <end position="132"/>
    </location>
</feature>
<dbReference type="GO" id="GO:0016020">
    <property type="term" value="C:membrane"/>
    <property type="evidence" value="ECO:0007669"/>
    <property type="project" value="UniProtKB-SubCell"/>
</dbReference>
<keyword evidence="3 5" id="KW-1133">Transmembrane helix</keyword>
<accession>A0A430B668</accession>
<dbReference type="GO" id="GO:0140359">
    <property type="term" value="F:ABC-type transporter activity"/>
    <property type="evidence" value="ECO:0007669"/>
    <property type="project" value="InterPro"/>
</dbReference>
<feature type="domain" description="ABC-2 type transporter transmembrane" evidence="6">
    <location>
        <begin position="24"/>
        <end position="219"/>
    </location>
</feature>
<evidence type="ECO:0000256" key="3">
    <source>
        <dbReference type="ARBA" id="ARBA00022989"/>
    </source>
</evidence>
<feature type="transmembrane region" description="Helical" evidence="5">
    <location>
        <begin position="227"/>
        <end position="248"/>
    </location>
</feature>
<keyword evidence="2 5" id="KW-0812">Transmembrane</keyword>
<dbReference type="Proteomes" id="UP000288028">
    <property type="component" value="Unassembled WGS sequence"/>
</dbReference>
<evidence type="ECO:0000256" key="4">
    <source>
        <dbReference type="ARBA" id="ARBA00023136"/>
    </source>
</evidence>
<comment type="subcellular location">
    <subcellularLocation>
        <location evidence="1">Membrane</location>
        <topology evidence="1">Multi-pass membrane protein</topology>
    </subcellularLocation>
</comment>
<dbReference type="PANTHER" id="PTHR43229">
    <property type="entry name" value="NODULATION PROTEIN J"/>
    <property type="match status" value="1"/>
</dbReference>
<keyword evidence="8" id="KW-1185">Reference proteome</keyword>
<evidence type="ECO:0000313" key="7">
    <source>
        <dbReference type="EMBL" id="RSU15805.1"/>
    </source>
</evidence>
<feature type="transmembrane region" description="Helical" evidence="5">
    <location>
        <begin position="144"/>
        <end position="165"/>
    </location>
</feature>
<dbReference type="PANTHER" id="PTHR43229:SF2">
    <property type="entry name" value="NODULATION PROTEIN J"/>
    <property type="match status" value="1"/>
</dbReference>
<gene>
    <name evidence="7" type="ORF">CBF28_05050</name>
</gene>
<comment type="caution">
    <text evidence="7">The sequence shown here is derived from an EMBL/GenBank/DDBJ whole genome shotgun (WGS) entry which is preliminary data.</text>
</comment>
<name>A0A430B668_9ENTE</name>
<dbReference type="GeneID" id="95581659"/>
<reference evidence="7 8" key="1">
    <citation type="submission" date="2017-05" db="EMBL/GenBank/DDBJ databases">
        <title>Vagococcus spp. assemblies.</title>
        <authorList>
            <person name="Gulvik C.A."/>
        </authorList>
    </citation>
    <scope>NUCLEOTIDE SEQUENCE [LARGE SCALE GENOMIC DNA]</scope>
    <source>
        <strain evidence="7 8">SS1714</strain>
    </source>
</reference>
<protein>
    <submittedName>
        <fullName evidence="7">ABC transporter</fullName>
    </submittedName>
</protein>
<evidence type="ECO:0000259" key="6">
    <source>
        <dbReference type="Pfam" id="PF01061"/>
    </source>
</evidence>
<feature type="transmembrane region" description="Helical" evidence="5">
    <location>
        <begin position="30"/>
        <end position="53"/>
    </location>
</feature>
<dbReference type="InterPro" id="IPR051784">
    <property type="entry name" value="Nod_factor_ABC_transporter"/>
</dbReference>
<proteinExistence type="predicted"/>
<dbReference type="EMBL" id="NGKB01000004">
    <property type="protein sequence ID" value="RSU15805.1"/>
    <property type="molecule type" value="Genomic_DNA"/>
</dbReference>
<keyword evidence="4 5" id="KW-0472">Membrane</keyword>
<dbReference type="InterPro" id="IPR013525">
    <property type="entry name" value="ABC2_TM"/>
</dbReference>
<dbReference type="RefSeq" id="WP_126792606.1">
    <property type="nucleotide sequence ID" value="NZ_CP060720.1"/>
</dbReference>
<feature type="transmembrane region" description="Helical" evidence="5">
    <location>
        <begin position="171"/>
        <end position="190"/>
    </location>
</feature>
<feature type="transmembrane region" description="Helical" evidence="5">
    <location>
        <begin position="60"/>
        <end position="85"/>
    </location>
</feature>